<dbReference type="SUPFAM" id="SSF55455">
    <property type="entry name" value="SRF-like"/>
    <property type="match status" value="1"/>
</dbReference>
<feature type="non-terminal residue" evidence="9">
    <location>
        <position position="1"/>
    </location>
</feature>
<dbReference type="AlphaFoldDB" id="A0A371I0D4"/>
<reference evidence="9" key="1">
    <citation type="submission" date="2018-05" db="EMBL/GenBank/DDBJ databases">
        <title>Draft genome of Mucuna pruriens seed.</title>
        <authorList>
            <person name="Nnadi N.E."/>
            <person name="Vos R."/>
            <person name="Hasami M.H."/>
            <person name="Devisetty U.K."/>
            <person name="Aguiy J.C."/>
        </authorList>
    </citation>
    <scope>NUCLEOTIDE SEQUENCE [LARGE SCALE GENOMIC DNA]</scope>
    <source>
        <strain evidence="9">JCA_2017</strain>
    </source>
</reference>
<evidence type="ECO:0000313" key="9">
    <source>
        <dbReference type="EMBL" id="RDY08515.1"/>
    </source>
</evidence>
<keyword evidence="10" id="KW-1185">Reference proteome</keyword>
<dbReference type="PRINTS" id="PR00404">
    <property type="entry name" value="MADSDOMAIN"/>
</dbReference>
<dbReference type="Proteomes" id="UP000257109">
    <property type="component" value="Unassembled WGS sequence"/>
</dbReference>
<evidence type="ECO:0000256" key="1">
    <source>
        <dbReference type="ARBA" id="ARBA00004123"/>
    </source>
</evidence>
<dbReference type="OrthoDB" id="1933443at2759"/>
<dbReference type="InterPro" id="IPR033896">
    <property type="entry name" value="MEF2-like_N"/>
</dbReference>
<dbReference type="Pfam" id="PF00319">
    <property type="entry name" value="SRF-TF"/>
    <property type="match status" value="1"/>
</dbReference>
<dbReference type="Gene3D" id="3.40.1810.10">
    <property type="entry name" value="Transcription factor, MADS-box"/>
    <property type="match status" value="1"/>
</dbReference>
<feature type="compositionally biased region" description="Basic residues" evidence="7">
    <location>
        <begin position="1"/>
        <end position="10"/>
    </location>
</feature>
<keyword evidence="2" id="KW-0805">Transcription regulation</keyword>
<dbReference type="Gene3D" id="6.10.140.920">
    <property type="match status" value="1"/>
</dbReference>
<accession>A0A371I0D4</accession>
<dbReference type="FunFam" id="3.40.1810.10:FF:000006">
    <property type="entry name" value="Agamous-like MADS-box protein AGL62"/>
    <property type="match status" value="1"/>
</dbReference>
<evidence type="ECO:0000313" key="10">
    <source>
        <dbReference type="Proteomes" id="UP000257109"/>
    </source>
</evidence>
<keyword evidence="4" id="KW-0804">Transcription</keyword>
<feature type="coiled-coil region" evidence="6">
    <location>
        <begin position="96"/>
        <end position="161"/>
    </location>
</feature>
<dbReference type="GO" id="GO:0005634">
    <property type="term" value="C:nucleus"/>
    <property type="evidence" value="ECO:0007669"/>
    <property type="project" value="UniProtKB-SubCell"/>
</dbReference>
<evidence type="ECO:0000259" key="8">
    <source>
        <dbReference type="PROSITE" id="PS50066"/>
    </source>
</evidence>
<dbReference type="GO" id="GO:0000981">
    <property type="term" value="F:DNA-binding transcription factor activity, RNA polymerase II-specific"/>
    <property type="evidence" value="ECO:0007669"/>
    <property type="project" value="TreeGrafter"/>
</dbReference>
<keyword evidence="3" id="KW-0238">DNA-binding</keyword>
<evidence type="ECO:0000256" key="5">
    <source>
        <dbReference type="ARBA" id="ARBA00023242"/>
    </source>
</evidence>
<evidence type="ECO:0000256" key="7">
    <source>
        <dbReference type="SAM" id="MobiDB-lite"/>
    </source>
</evidence>
<evidence type="ECO:0000256" key="3">
    <source>
        <dbReference type="ARBA" id="ARBA00023125"/>
    </source>
</evidence>
<dbReference type="GO" id="GO:0046983">
    <property type="term" value="F:protein dimerization activity"/>
    <property type="evidence" value="ECO:0007669"/>
    <property type="project" value="InterPro"/>
</dbReference>
<dbReference type="EMBL" id="QJKJ01001260">
    <property type="protein sequence ID" value="RDY08515.1"/>
    <property type="molecule type" value="Genomic_DNA"/>
</dbReference>
<evidence type="ECO:0000256" key="4">
    <source>
        <dbReference type="ARBA" id="ARBA00023163"/>
    </source>
</evidence>
<dbReference type="PROSITE" id="PS50066">
    <property type="entry name" value="MADS_BOX_2"/>
    <property type="match status" value="1"/>
</dbReference>
<gene>
    <name evidence="9" type="primary">AGL62</name>
    <name evidence="9" type="ORF">CR513_07246</name>
</gene>
<dbReference type="InterPro" id="IPR002100">
    <property type="entry name" value="TF_MADSbox"/>
</dbReference>
<dbReference type="PANTHER" id="PTHR11945">
    <property type="entry name" value="MADS BOX PROTEIN"/>
    <property type="match status" value="1"/>
</dbReference>
<dbReference type="GO" id="GO:0000978">
    <property type="term" value="F:RNA polymerase II cis-regulatory region sequence-specific DNA binding"/>
    <property type="evidence" value="ECO:0007669"/>
    <property type="project" value="TreeGrafter"/>
</dbReference>
<keyword evidence="5" id="KW-0539">Nucleus</keyword>
<feature type="region of interest" description="Disordered" evidence="7">
    <location>
        <begin position="1"/>
        <end position="21"/>
    </location>
</feature>
<comment type="caution">
    <text evidence="9">The sequence shown here is derived from an EMBL/GenBank/DDBJ whole genome shotgun (WGS) entry which is preliminary data.</text>
</comment>
<sequence>MSSAKKSRGRQKVEMKKMSNESNLQVTFSKRRSGLFKKASELCTLCGADVALIVFSPGEKVFSFGHPNVDAVIDRYLARAPPPNSGTMQFLEAHRMANLSGLNAQLTEMNNQLDEERKRHEELARLKKGAQAQMWWALPIEEMSRAQLEQYKVALEELKKHVPRLADGAMLQSAMKPPQFYPGASSSSNIVHQPHPPSPQALLVSCRWHVSTYPASDIPDMS</sequence>
<protein>
    <submittedName>
        <fullName evidence="9">Agamous-like MADS-box protein AGL62</fullName>
    </submittedName>
</protein>
<evidence type="ECO:0000256" key="2">
    <source>
        <dbReference type="ARBA" id="ARBA00023015"/>
    </source>
</evidence>
<feature type="domain" description="MADS-box" evidence="8">
    <location>
        <begin position="8"/>
        <end position="68"/>
    </location>
</feature>
<dbReference type="CDD" id="cd00265">
    <property type="entry name" value="MADS_MEF2_like"/>
    <property type="match status" value="1"/>
</dbReference>
<comment type="subcellular location">
    <subcellularLocation>
        <location evidence="1">Nucleus</location>
    </subcellularLocation>
</comment>
<dbReference type="GO" id="GO:0045944">
    <property type="term" value="P:positive regulation of transcription by RNA polymerase II"/>
    <property type="evidence" value="ECO:0007669"/>
    <property type="project" value="InterPro"/>
</dbReference>
<name>A0A371I0D4_MUCPR</name>
<keyword evidence="6" id="KW-0175">Coiled coil</keyword>
<evidence type="ECO:0000256" key="6">
    <source>
        <dbReference type="SAM" id="Coils"/>
    </source>
</evidence>
<dbReference type="PANTHER" id="PTHR11945:SF818">
    <property type="entry name" value="AGAMOUS-LIKE MADS-BOX PROTEIN AGL62"/>
    <property type="match status" value="1"/>
</dbReference>
<dbReference type="SMART" id="SM00432">
    <property type="entry name" value="MADS"/>
    <property type="match status" value="1"/>
</dbReference>
<dbReference type="InterPro" id="IPR036879">
    <property type="entry name" value="TF_MADSbox_sf"/>
</dbReference>
<proteinExistence type="predicted"/>
<organism evidence="9 10">
    <name type="scientific">Mucuna pruriens</name>
    <name type="common">Velvet bean</name>
    <name type="synonym">Dolichos pruriens</name>
    <dbReference type="NCBI Taxonomy" id="157652"/>
    <lineage>
        <taxon>Eukaryota</taxon>
        <taxon>Viridiplantae</taxon>
        <taxon>Streptophyta</taxon>
        <taxon>Embryophyta</taxon>
        <taxon>Tracheophyta</taxon>
        <taxon>Spermatophyta</taxon>
        <taxon>Magnoliopsida</taxon>
        <taxon>eudicotyledons</taxon>
        <taxon>Gunneridae</taxon>
        <taxon>Pentapetalae</taxon>
        <taxon>rosids</taxon>
        <taxon>fabids</taxon>
        <taxon>Fabales</taxon>
        <taxon>Fabaceae</taxon>
        <taxon>Papilionoideae</taxon>
        <taxon>50 kb inversion clade</taxon>
        <taxon>NPAAA clade</taxon>
        <taxon>indigoferoid/millettioid clade</taxon>
        <taxon>Phaseoleae</taxon>
        <taxon>Mucuna</taxon>
    </lineage>
</organism>